<dbReference type="Proteomes" id="UP000031443">
    <property type="component" value="Unassembled WGS sequence"/>
</dbReference>
<feature type="region of interest" description="Disordered" evidence="1">
    <location>
        <begin position="47"/>
        <end position="66"/>
    </location>
</feature>
<name>M7BXH7_CHEMY</name>
<gene>
    <name evidence="2" type="ORF">UY3_06046</name>
</gene>
<dbReference type="EMBL" id="KB524027">
    <property type="protein sequence ID" value="EMP36768.1"/>
    <property type="molecule type" value="Genomic_DNA"/>
</dbReference>
<feature type="region of interest" description="Disordered" evidence="1">
    <location>
        <begin position="1"/>
        <end position="28"/>
    </location>
</feature>
<sequence>MEAALAHDWENPMGAGPRQDWPDLPYTSYPEELPGLPLVYCPEEPIVLDPPGEHHRDPGKAPGELGQFVYLPRPQVRPIAAPTGCGSPLQAKGGSGKRRRPRDVLAALAAASIGLEPRSAEPADAKNDFMMGKQSEATRADTWPRSSNTGASFWVPGAASREGLSMLLVKHSEFPAGLGTDYQ</sequence>
<evidence type="ECO:0000256" key="1">
    <source>
        <dbReference type="SAM" id="MobiDB-lite"/>
    </source>
</evidence>
<reference evidence="3" key="1">
    <citation type="journal article" date="2013" name="Nat. Genet.">
        <title>The draft genomes of soft-shell turtle and green sea turtle yield insights into the development and evolution of the turtle-specific body plan.</title>
        <authorList>
            <person name="Wang Z."/>
            <person name="Pascual-Anaya J."/>
            <person name="Zadissa A."/>
            <person name="Li W."/>
            <person name="Niimura Y."/>
            <person name="Huang Z."/>
            <person name="Li C."/>
            <person name="White S."/>
            <person name="Xiong Z."/>
            <person name="Fang D."/>
            <person name="Wang B."/>
            <person name="Ming Y."/>
            <person name="Chen Y."/>
            <person name="Zheng Y."/>
            <person name="Kuraku S."/>
            <person name="Pignatelli M."/>
            <person name="Herrero J."/>
            <person name="Beal K."/>
            <person name="Nozawa M."/>
            <person name="Li Q."/>
            <person name="Wang J."/>
            <person name="Zhang H."/>
            <person name="Yu L."/>
            <person name="Shigenobu S."/>
            <person name="Wang J."/>
            <person name="Liu J."/>
            <person name="Flicek P."/>
            <person name="Searle S."/>
            <person name="Wang J."/>
            <person name="Kuratani S."/>
            <person name="Yin Y."/>
            <person name="Aken B."/>
            <person name="Zhang G."/>
            <person name="Irie N."/>
        </authorList>
    </citation>
    <scope>NUCLEOTIDE SEQUENCE [LARGE SCALE GENOMIC DNA]</scope>
</reference>
<keyword evidence="3" id="KW-1185">Reference proteome</keyword>
<evidence type="ECO:0000313" key="2">
    <source>
        <dbReference type="EMBL" id="EMP36768.1"/>
    </source>
</evidence>
<dbReference type="AlphaFoldDB" id="M7BXH7"/>
<proteinExistence type="predicted"/>
<evidence type="ECO:0000313" key="3">
    <source>
        <dbReference type="Proteomes" id="UP000031443"/>
    </source>
</evidence>
<protein>
    <submittedName>
        <fullName evidence="2">Uncharacterized protein</fullName>
    </submittedName>
</protein>
<organism evidence="2 3">
    <name type="scientific">Chelonia mydas</name>
    <name type="common">Green sea-turtle</name>
    <name type="synonym">Chelonia agassizi</name>
    <dbReference type="NCBI Taxonomy" id="8469"/>
    <lineage>
        <taxon>Eukaryota</taxon>
        <taxon>Metazoa</taxon>
        <taxon>Chordata</taxon>
        <taxon>Craniata</taxon>
        <taxon>Vertebrata</taxon>
        <taxon>Euteleostomi</taxon>
        <taxon>Archelosauria</taxon>
        <taxon>Testudinata</taxon>
        <taxon>Testudines</taxon>
        <taxon>Cryptodira</taxon>
        <taxon>Durocryptodira</taxon>
        <taxon>Americhelydia</taxon>
        <taxon>Chelonioidea</taxon>
        <taxon>Cheloniidae</taxon>
        <taxon>Chelonia</taxon>
    </lineage>
</organism>
<accession>M7BXH7</accession>
<feature type="region of interest" description="Disordered" evidence="1">
    <location>
        <begin position="133"/>
        <end position="155"/>
    </location>
</feature>
<feature type="region of interest" description="Disordered" evidence="1">
    <location>
        <begin position="79"/>
        <end position="102"/>
    </location>
</feature>
<feature type="compositionally biased region" description="Basic and acidic residues" evidence="1">
    <location>
        <begin position="1"/>
        <end position="10"/>
    </location>
</feature>